<keyword evidence="3" id="KW-1185">Reference proteome</keyword>
<dbReference type="RefSeq" id="WP_149610418.1">
    <property type="nucleotide sequence ID" value="NZ_VTUX01000002.1"/>
</dbReference>
<evidence type="ECO:0000259" key="1">
    <source>
        <dbReference type="Pfam" id="PF13577"/>
    </source>
</evidence>
<dbReference type="EMBL" id="VTUX01000002">
    <property type="protein sequence ID" value="KAA1193311.1"/>
    <property type="molecule type" value="Genomic_DNA"/>
</dbReference>
<accession>A0A5B0X4T7</accession>
<organism evidence="2 3">
    <name type="scientific">Pseudohalioglobus sediminis</name>
    <dbReference type="NCBI Taxonomy" id="2606449"/>
    <lineage>
        <taxon>Bacteria</taxon>
        <taxon>Pseudomonadati</taxon>
        <taxon>Pseudomonadota</taxon>
        <taxon>Gammaproteobacteria</taxon>
        <taxon>Cellvibrionales</taxon>
        <taxon>Halieaceae</taxon>
        <taxon>Pseudohalioglobus</taxon>
    </lineage>
</organism>
<comment type="caution">
    <text evidence="2">The sequence shown here is derived from an EMBL/GenBank/DDBJ whole genome shotgun (WGS) entry which is preliminary data.</text>
</comment>
<proteinExistence type="predicted"/>
<reference evidence="2 3" key="1">
    <citation type="submission" date="2019-09" db="EMBL/GenBank/DDBJ databases">
        <authorList>
            <person name="Chen X.-Y."/>
        </authorList>
    </citation>
    <scope>NUCLEOTIDE SEQUENCE [LARGE SCALE GENOMIC DNA]</scope>
    <source>
        <strain evidence="2 3">NY5</strain>
    </source>
</reference>
<dbReference type="Proteomes" id="UP000323708">
    <property type="component" value="Unassembled WGS sequence"/>
</dbReference>
<gene>
    <name evidence="2" type="ORF">F0M18_05575</name>
</gene>
<dbReference type="Pfam" id="PF13577">
    <property type="entry name" value="SnoaL_4"/>
    <property type="match status" value="1"/>
</dbReference>
<sequence length="213" mass="25174">MPETDLLARIDRLESLDEIRQLPAKYALSLDMRDLDAHVNLFAHDIRVSRDKVGRACLKRWLDDTLRLQFTGTSHHIGNHIIEFDDPDHAHGVVYSKNEHETPRSDGGTEWVIMQMLYWDNYERIDGRWYFRRRLPCYWYATDINKPPVGDNKMRWPDREPYAGAYHDLWPSWQAFWDSPPDTDEPEVAPPAPLETFLTTMRRDAGEPRIKVR</sequence>
<dbReference type="InterPro" id="IPR032710">
    <property type="entry name" value="NTF2-like_dom_sf"/>
</dbReference>
<dbReference type="SUPFAM" id="SSF54427">
    <property type="entry name" value="NTF2-like"/>
    <property type="match status" value="1"/>
</dbReference>
<evidence type="ECO:0000313" key="3">
    <source>
        <dbReference type="Proteomes" id="UP000323708"/>
    </source>
</evidence>
<dbReference type="InterPro" id="IPR037401">
    <property type="entry name" value="SnoaL-like"/>
</dbReference>
<feature type="domain" description="SnoaL-like" evidence="1">
    <location>
        <begin position="12"/>
        <end position="134"/>
    </location>
</feature>
<evidence type="ECO:0000313" key="2">
    <source>
        <dbReference type="EMBL" id="KAA1193311.1"/>
    </source>
</evidence>
<name>A0A5B0X4T7_9GAMM</name>
<dbReference type="Gene3D" id="3.10.450.50">
    <property type="match status" value="1"/>
</dbReference>
<dbReference type="AlphaFoldDB" id="A0A5B0X4T7"/>
<protein>
    <submittedName>
        <fullName evidence="2">Nuclear transport factor 2 family protein</fullName>
    </submittedName>
</protein>